<name>A0ACC3DW22_9PEZI</name>
<dbReference type="EMBL" id="JAWDJW010000360">
    <property type="protein sequence ID" value="KAK3080892.1"/>
    <property type="molecule type" value="Genomic_DNA"/>
</dbReference>
<organism evidence="1 2">
    <name type="scientific">Coniosporium uncinatum</name>
    <dbReference type="NCBI Taxonomy" id="93489"/>
    <lineage>
        <taxon>Eukaryota</taxon>
        <taxon>Fungi</taxon>
        <taxon>Dikarya</taxon>
        <taxon>Ascomycota</taxon>
        <taxon>Pezizomycotina</taxon>
        <taxon>Dothideomycetes</taxon>
        <taxon>Dothideomycetes incertae sedis</taxon>
        <taxon>Coniosporium</taxon>
    </lineage>
</organism>
<proteinExistence type="predicted"/>
<keyword evidence="2" id="KW-1185">Reference proteome</keyword>
<gene>
    <name evidence="1" type="ORF">LTS18_012164</name>
</gene>
<sequence length="98" mass="11050">MHATAKVKDTVVAETDSYEVVEGNVYFPPTSVKKDLLTGPTSTHTHCPWKGDASYYNISVDGTEIKDGAWYYPAPFEKAKHIKDYIAFYKSKVDVEKE</sequence>
<evidence type="ECO:0000313" key="2">
    <source>
        <dbReference type="Proteomes" id="UP001186974"/>
    </source>
</evidence>
<evidence type="ECO:0000313" key="1">
    <source>
        <dbReference type="EMBL" id="KAK3080892.1"/>
    </source>
</evidence>
<dbReference type="Proteomes" id="UP001186974">
    <property type="component" value="Unassembled WGS sequence"/>
</dbReference>
<protein>
    <submittedName>
        <fullName evidence="1">Uncharacterized protein</fullName>
    </submittedName>
</protein>
<reference evidence="1" key="1">
    <citation type="submission" date="2024-09" db="EMBL/GenBank/DDBJ databases">
        <title>Black Yeasts Isolated from many extreme environments.</title>
        <authorList>
            <person name="Coleine C."/>
            <person name="Stajich J.E."/>
            <person name="Selbmann L."/>
        </authorList>
    </citation>
    <scope>NUCLEOTIDE SEQUENCE</scope>
    <source>
        <strain evidence="1">CCFEE 5737</strain>
    </source>
</reference>
<accession>A0ACC3DW22</accession>
<comment type="caution">
    <text evidence="1">The sequence shown here is derived from an EMBL/GenBank/DDBJ whole genome shotgun (WGS) entry which is preliminary data.</text>
</comment>